<feature type="domain" description="Transglutaminase-like" evidence="2">
    <location>
        <begin position="554"/>
        <end position="627"/>
    </location>
</feature>
<evidence type="ECO:0000313" key="3">
    <source>
        <dbReference type="EMBL" id="MCC9645238.1"/>
    </source>
</evidence>
<feature type="transmembrane region" description="Helical" evidence="1">
    <location>
        <begin position="43"/>
        <end position="60"/>
    </location>
</feature>
<feature type="transmembrane region" description="Helical" evidence="1">
    <location>
        <begin position="72"/>
        <end position="90"/>
    </location>
</feature>
<keyword evidence="4" id="KW-1185">Reference proteome</keyword>
<evidence type="ECO:0000259" key="2">
    <source>
        <dbReference type="SMART" id="SM00460"/>
    </source>
</evidence>
<accession>A0ABS8NQZ2</accession>
<keyword evidence="1" id="KW-0472">Membrane</keyword>
<evidence type="ECO:0000256" key="1">
    <source>
        <dbReference type="SAM" id="Phobius"/>
    </source>
</evidence>
<name>A0ABS8NQZ2_9BACT</name>
<dbReference type="EMBL" id="JAJKFW010000064">
    <property type="protein sequence ID" value="MCC9645238.1"/>
    <property type="molecule type" value="Genomic_DNA"/>
</dbReference>
<dbReference type="Proteomes" id="UP001430306">
    <property type="component" value="Unassembled WGS sequence"/>
</dbReference>
<dbReference type="RefSeq" id="WP_230276872.1">
    <property type="nucleotide sequence ID" value="NZ_JAJKFW010000064.1"/>
</dbReference>
<dbReference type="PANTHER" id="PTHR42736">
    <property type="entry name" value="PROTEIN-GLUTAMINE GAMMA-GLUTAMYLTRANSFERASE"/>
    <property type="match status" value="1"/>
</dbReference>
<comment type="caution">
    <text evidence="3">The sequence shown here is derived from an EMBL/GenBank/DDBJ whole genome shotgun (WGS) entry which is preliminary data.</text>
</comment>
<keyword evidence="1" id="KW-0812">Transmembrane</keyword>
<protein>
    <submittedName>
        <fullName evidence="3">Transglutaminase-like domain-containing protein</fullName>
    </submittedName>
</protein>
<dbReference type="SMART" id="SM00460">
    <property type="entry name" value="TGc"/>
    <property type="match status" value="1"/>
</dbReference>
<feature type="transmembrane region" description="Helical" evidence="1">
    <location>
        <begin position="204"/>
        <end position="223"/>
    </location>
</feature>
<dbReference type="PANTHER" id="PTHR42736:SF1">
    <property type="entry name" value="PROTEIN-GLUTAMINE GAMMA-GLUTAMYLTRANSFERASE"/>
    <property type="match status" value="1"/>
</dbReference>
<dbReference type="Gene3D" id="3.10.620.30">
    <property type="match status" value="1"/>
</dbReference>
<gene>
    <name evidence="3" type="ORF">LOC71_23415</name>
</gene>
<evidence type="ECO:0000313" key="4">
    <source>
        <dbReference type="Proteomes" id="UP001430306"/>
    </source>
</evidence>
<organism evidence="3 4">
    <name type="scientific">Rhodopirellula halodulae</name>
    <dbReference type="NCBI Taxonomy" id="2894198"/>
    <lineage>
        <taxon>Bacteria</taxon>
        <taxon>Pseudomonadati</taxon>
        <taxon>Planctomycetota</taxon>
        <taxon>Planctomycetia</taxon>
        <taxon>Pirellulales</taxon>
        <taxon>Pirellulaceae</taxon>
        <taxon>Rhodopirellula</taxon>
    </lineage>
</organism>
<keyword evidence="1" id="KW-1133">Transmembrane helix</keyword>
<dbReference type="InterPro" id="IPR002931">
    <property type="entry name" value="Transglutaminase-like"/>
</dbReference>
<feature type="transmembrane region" description="Helical" evidence="1">
    <location>
        <begin position="20"/>
        <end position="37"/>
    </location>
</feature>
<dbReference type="PROSITE" id="PS51257">
    <property type="entry name" value="PROKAR_LIPOPROTEIN"/>
    <property type="match status" value="1"/>
</dbReference>
<dbReference type="InterPro" id="IPR052901">
    <property type="entry name" value="Bact_TGase-like"/>
</dbReference>
<sequence length="779" mass="87180">MSKSPPEQNLWFDRKTSEAVTLAVISLFAVGCLRRPVEPPALFFTELFLIASVFVACYVVTRSPKFSYRIEWLALIPLTPVIMAFLARALGSPIAYEMSMLTTLGTASLALAIGTQHRPKAKQEKSSEDTILELETPDSTSRLRPMSLVASGFLTLFTVSISDNQSAVLIAIVWMSVCVWHLVANHWERFEQCAVTRVQRNTGLRPMTVILAVVLCLVSGLVARDRLGDTTKLAFGIMPTSGGSKWSDPAARSGIGTGDKAIAAKEHAESFGAVESELFLESTESTLFDMFSDTIGEPKRVKKFERRQGLTPEKFLEAHEKTAKSEKGGGSFTTDRMPPKKHLHLEDTPENAVLQWTGPTGIRLAMNRYDTFDGVEWTNELSHQNDNLLHREIEEESWFCDPNLLSLEPNWLQRQPAVHQVKILKLNSPKIPTSMLTIGVSIKDVNRPDFFGIAEDDTYVMPGRDKVPPLTVINTTSMKLAEDDLLKHLEDIEATTKPLPNAQTQTQLAELTRQWTAGVEGTYAKLNSVVDHLRDEFDFDREATADTNQPLNEFLQTRSGGDHLFATTAALMARELGLHSRLATGFYVRPSAFDISAGHTNVLPTDVHVWTEIQMNDGRWFPIEPTPGYRQPAYQPSLWLRSKRFLAAYWPHLSLISLFACFAYLTRVRWIDLTLRVLYPIGSLLLPRHRVGLAMRVVQMRAKLAGCPRTTGMPQRDWLLGLTAQQDQASQAAKRFCDYADRMTFAPPSSLNAPANIPNDFVMNLNLRTLRRIATESHA</sequence>
<proteinExistence type="predicted"/>
<dbReference type="Pfam" id="PF01841">
    <property type="entry name" value="Transglut_core"/>
    <property type="match status" value="1"/>
</dbReference>
<dbReference type="SUPFAM" id="SSF54001">
    <property type="entry name" value="Cysteine proteinases"/>
    <property type="match status" value="1"/>
</dbReference>
<dbReference type="InterPro" id="IPR038765">
    <property type="entry name" value="Papain-like_cys_pep_sf"/>
</dbReference>
<reference evidence="3" key="1">
    <citation type="submission" date="2021-11" db="EMBL/GenBank/DDBJ databases">
        <title>Genome sequence.</title>
        <authorList>
            <person name="Sun Q."/>
        </authorList>
    </citation>
    <scope>NUCLEOTIDE SEQUENCE</scope>
    <source>
        <strain evidence="3">JC740</strain>
    </source>
</reference>
<feature type="transmembrane region" description="Helical" evidence="1">
    <location>
        <begin position="167"/>
        <end position="184"/>
    </location>
</feature>